<evidence type="ECO:0000313" key="2">
    <source>
        <dbReference type="EMBL" id="PNU05564.1"/>
    </source>
</evidence>
<dbReference type="AlphaFoldDB" id="A0A2K2G3F2"/>
<dbReference type="SUPFAM" id="SSF52980">
    <property type="entry name" value="Restriction endonuclease-like"/>
    <property type="match status" value="1"/>
</dbReference>
<protein>
    <submittedName>
        <fullName evidence="2">Restriction endonuclease</fullName>
    </submittedName>
</protein>
<keyword evidence="2" id="KW-0540">Nuclease</keyword>
<dbReference type="Gene3D" id="3.40.1350.10">
    <property type="match status" value="1"/>
</dbReference>
<reference evidence="2 3" key="1">
    <citation type="submission" date="2016-05" db="EMBL/GenBank/DDBJ databases">
        <title>Complete genome sequence of Novosphingobium guangzhouense SA925(T).</title>
        <authorList>
            <person name="Sha S."/>
        </authorList>
    </citation>
    <scope>NUCLEOTIDE SEQUENCE [LARGE SCALE GENOMIC DNA]</scope>
    <source>
        <strain evidence="2 3">SA925</strain>
    </source>
</reference>
<gene>
    <name evidence="2" type="ORF">A8V01_15470</name>
</gene>
<dbReference type="OrthoDB" id="577942at2"/>
<accession>A0A2K2G3F2</accession>
<comment type="caution">
    <text evidence="2">The sequence shown here is derived from an EMBL/GenBank/DDBJ whole genome shotgun (WGS) entry which is preliminary data.</text>
</comment>
<dbReference type="InterPro" id="IPR007560">
    <property type="entry name" value="Restrct_endonuc_IV_Mrr"/>
</dbReference>
<keyword evidence="2" id="KW-0255">Endonuclease</keyword>
<dbReference type="Proteomes" id="UP000236327">
    <property type="component" value="Unassembled WGS sequence"/>
</dbReference>
<dbReference type="Pfam" id="PF04471">
    <property type="entry name" value="Mrr_cat"/>
    <property type="match status" value="1"/>
</dbReference>
<dbReference type="InterPro" id="IPR011335">
    <property type="entry name" value="Restrct_endonuc-II-like"/>
</dbReference>
<dbReference type="PANTHER" id="PTHR30015">
    <property type="entry name" value="MRR RESTRICTION SYSTEM PROTEIN"/>
    <property type="match status" value="1"/>
</dbReference>
<dbReference type="PANTHER" id="PTHR30015:SF7">
    <property type="entry name" value="TYPE IV METHYL-DIRECTED RESTRICTION ENZYME ECOKMRR"/>
    <property type="match status" value="1"/>
</dbReference>
<dbReference type="GO" id="GO:0009307">
    <property type="term" value="P:DNA restriction-modification system"/>
    <property type="evidence" value="ECO:0007669"/>
    <property type="project" value="InterPro"/>
</dbReference>
<feature type="domain" description="Restriction endonuclease type IV Mrr" evidence="1">
    <location>
        <begin position="56"/>
        <end position="166"/>
    </location>
</feature>
<dbReference type="GO" id="GO:0003677">
    <property type="term" value="F:DNA binding"/>
    <property type="evidence" value="ECO:0007669"/>
    <property type="project" value="InterPro"/>
</dbReference>
<keyword evidence="3" id="KW-1185">Reference proteome</keyword>
<evidence type="ECO:0000259" key="1">
    <source>
        <dbReference type="Pfam" id="PF04471"/>
    </source>
</evidence>
<dbReference type="GO" id="GO:0015666">
    <property type="term" value="F:restriction endodeoxyribonuclease activity"/>
    <property type="evidence" value="ECO:0007669"/>
    <property type="project" value="TreeGrafter"/>
</dbReference>
<dbReference type="EMBL" id="LYMM01000024">
    <property type="protein sequence ID" value="PNU05564.1"/>
    <property type="molecule type" value="Genomic_DNA"/>
</dbReference>
<evidence type="ECO:0000313" key="3">
    <source>
        <dbReference type="Proteomes" id="UP000236327"/>
    </source>
</evidence>
<dbReference type="InterPro" id="IPR011856">
    <property type="entry name" value="tRNA_endonuc-like_dom_sf"/>
</dbReference>
<sequence length="195" mass="22004">MLLILLAVALVLLALVLRRFHVPLRHRWRRRQARVMAQQLRGRGRLQPPQLLYARLRSMDPLAFEELLLESFERRGFRVIRNHRYTGDGGIDGKVMIDGSLWLIQAKRYATAIRPEHVSAFDALCRAKNCRGLFIHTGRTGPQSREFIGNSSHVEIISGRRLLALLTGGPIAVPEAPARAMLPVKSHRAEPGRAG</sequence>
<dbReference type="InterPro" id="IPR052906">
    <property type="entry name" value="Type_IV_Methyl-Rstrct_Enzyme"/>
</dbReference>
<organism evidence="2 3">
    <name type="scientific">Novosphingobium guangzhouense</name>
    <dbReference type="NCBI Taxonomy" id="1850347"/>
    <lineage>
        <taxon>Bacteria</taxon>
        <taxon>Pseudomonadati</taxon>
        <taxon>Pseudomonadota</taxon>
        <taxon>Alphaproteobacteria</taxon>
        <taxon>Sphingomonadales</taxon>
        <taxon>Sphingomonadaceae</taxon>
        <taxon>Novosphingobium</taxon>
    </lineage>
</organism>
<keyword evidence="2" id="KW-0378">Hydrolase</keyword>
<proteinExistence type="predicted"/>
<name>A0A2K2G3F2_9SPHN</name>